<dbReference type="Gene3D" id="3.40.1390.20">
    <property type="entry name" value="HprK N-terminal domain-like"/>
    <property type="match status" value="1"/>
</dbReference>
<feature type="domain" description="AAA+ ATPase" evidence="1">
    <location>
        <begin position="19"/>
        <end position="282"/>
    </location>
</feature>
<protein>
    <submittedName>
        <fullName evidence="2">BioD-like N-terminal domain of phosphotransacetylase</fullName>
    </submittedName>
</protein>
<dbReference type="SUPFAM" id="SSF75138">
    <property type="entry name" value="HprK N-terminal domain-like"/>
    <property type="match status" value="1"/>
</dbReference>
<dbReference type="InterPro" id="IPR010766">
    <property type="entry name" value="DRTGG"/>
</dbReference>
<accession>A0A2T5G656</accession>
<dbReference type="InterPro" id="IPR003593">
    <property type="entry name" value="AAA+_ATPase"/>
</dbReference>
<dbReference type="Pfam" id="PF07085">
    <property type="entry name" value="DRTGG"/>
    <property type="match status" value="1"/>
</dbReference>
<dbReference type="AlphaFoldDB" id="A0A2T5G656"/>
<dbReference type="InterPro" id="IPR050500">
    <property type="entry name" value="Phos_Acetyltrans/Butyryltrans"/>
</dbReference>
<dbReference type="Gene3D" id="3.40.50.300">
    <property type="entry name" value="P-loop containing nucleotide triphosphate hydrolases"/>
    <property type="match status" value="1"/>
</dbReference>
<sequence length="386" mass="41260">MNHEAQTKVRRESAPAQSRVRSLLVLGRPGSGKTALLLGTALYLRERGMDVRYLKPVGFAFGGEGVDADALLMGRVLGLPEPPSALAPLVLGVHAFPTDVEEFARKVEEMLARVEEAGRTAGSAVLLVDGPGRPHRLAAFGGDSLTLGEKLGAHLAYVVRPKDGDDAVDEAVFYLERGRERGLPWAGIVFSAVRPHEESRIEEIYRPILARRGIPVLGSVPYTPALSAPTARVFASVLGGKVYETGPLDRPVEQVLVGAMTPERALSYFRRFSNVAVITGGDRTDLAAAALEADLSLLILSGGIEPDVRVLVRAEERSVPVLLVDEDTYTVARKVEEISRVLSADDGDAVETAKSVVAQTLGKNLEALFGFSPGEGAQDARVSPQE</sequence>
<dbReference type="Proteomes" id="UP000244016">
    <property type="component" value="Unassembled WGS sequence"/>
</dbReference>
<dbReference type="InterPro" id="IPR028979">
    <property type="entry name" value="Ser_kin/Pase_Hpr-like_N_sf"/>
</dbReference>
<organism evidence="2 3">
    <name type="scientific">Brockia lithotrophica</name>
    <dbReference type="NCBI Taxonomy" id="933949"/>
    <lineage>
        <taxon>Bacteria</taxon>
        <taxon>Bacillati</taxon>
        <taxon>Bacillota</taxon>
        <taxon>Bacilli</taxon>
        <taxon>Bacillales</taxon>
        <taxon>Bacillales Family X. Incertae Sedis</taxon>
        <taxon>Brockia</taxon>
    </lineage>
</organism>
<dbReference type="PANTHER" id="PTHR43356">
    <property type="entry name" value="PHOSPHATE ACETYLTRANSFERASE"/>
    <property type="match status" value="1"/>
</dbReference>
<comment type="caution">
    <text evidence="2">The sequence shown here is derived from an EMBL/GenBank/DDBJ whole genome shotgun (WGS) entry which is preliminary data.</text>
</comment>
<evidence type="ECO:0000259" key="1">
    <source>
        <dbReference type="SMART" id="SM00382"/>
    </source>
</evidence>
<dbReference type="SMART" id="SM00382">
    <property type="entry name" value="AAA"/>
    <property type="match status" value="1"/>
</dbReference>
<dbReference type="InterPro" id="IPR027417">
    <property type="entry name" value="P-loop_NTPase"/>
</dbReference>
<proteinExistence type="predicted"/>
<dbReference type="SUPFAM" id="SSF52540">
    <property type="entry name" value="P-loop containing nucleoside triphosphate hydrolases"/>
    <property type="match status" value="1"/>
</dbReference>
<dbReference type="Pfam" id="PF13500">
    <property type="entry name" value="AAA_26"/>
    <property type="match status" value="1"/>
</dbReference>
<gene>
    <name evidence="2" type="ORF">BLITH_1291</name>
</gene>
<dbReference type="EMBL" id="PEBW01000004">
    <property type="protein sequence ID" value="PTQ51653.1"/>
    <property type="molecule type" value="Genomic_DNA"/>
</dbReference>
<evidence type="ECO:0000313" key="3">
    <source>
        <dbReference type="Proteomes" id="UP000244016"/>
    </source>
</evidence>
<dbReference type="PANTHER" id="PTHR43356:SF2">
    <property type="entry name" value="PHOSPHATE ACETYLTRANSFERASE"/>
    <property type="match status" value="1"/>
</dbReference>
<evidence type="ECO:0000313" key="2">
    <source>
        <dbReference type="EMBL" id="PTQ51653.1"/>
    </source>
</evidence>
<name>A0A2T5G656_9BACL</name>
<reference evidence="2 3" key="1">
    <citation type="submission" date="2017-08" db="EMBL/GenBank/DDBJ databases">
        <title>Burning lignite coal seam in the remote Altai Mountains harbors a hydrogen-driven thermophilic microbial community.</title>
        <authorList>
            <person name="Kadnikov V.V."/>
            <person name="Mardanov A.V."/>
            <person name="Ivasenko D."/>
            <person name="Beletsky A.V."/>
            <person name="Karnachuk O.V."/>
            <person name="Ravin N.V."/>
        </authorList>
    </citation>
    <scope>NUCLEOTIDE SEQUENCE [LARGE SCALE GENOMIC DNA]</scope>
    <source>
        <strain evidence="2">AL31</strain>
    </source>
</reference>